<dbReference type="SMART" id="SM01162">
    <property type="entry name" value="DUF1771"/>
    <property type="match status" value="1"/>
</dbReference>
<dbReference type="Proteomes" id="UP000008141">
    <property type="component" value="Unassembled WGS sequence"/>
</dbReference>
<accession>E1ZEM5</accession>
<evidence type="ECO:0000313" key="4">
    <source>
        <dbReference type="Proteomes" id="UP000008141"/>
    </source>
</evidence>
<evidence type="ECO:0000256" key="1">
    <source>
        <dbReference type="SAM" id="MobiDB-lite"/>
    </source>
</evidence>
<dbReference type="STRING" id="554065.E1ZEM5"/>
<dbReference type="RefSeq" id="XP_005847624.1">
    <property type="nucleotide sequence ID" value="XM_005847562.1"/>
</dbReference>
<evidence type="ECO:0000259" key="2">
    <source>
        <dbReference type="PROSITE" id="PS50828"/>
    </source>
</evidence>
<dbReference type="InterPro" id="IPR002625">
    <property type="entry name" value="Smr_dom"/>
</dbReference>
<dbReference type="OMA" id="HRYQARV"/>
<dbReference type="InterPro" id="IPR013899">
    <property type="entry name" value="DUF1771"/>
</dbReference>
<dbReference type="EMBL" id="GL433844">
    <property type="protein sequence ID" value="EFN55522.1"/>
    <property type="molecule type" value="Genomic_DNA"/>
</dbReference>
<dbReference type="SMART" id="SM00463">
    <property type="entry name" value="SMR"/>
    <property type="match status" value="1"/>
</dbReference>
<dbReference type="AlphaFoldDB" id="E1ZEM5"/>
<feature type="compositionally biased region" description="Low complexity" evidence="1">
    <location>
        <begin position="15"/>
        <end position="37"/>
    </location>
</feature>
<dbReference type="eggNOG" id="KOG2401">
    <property type="taxonomic scope" value="Eukaryota"/>
</dbReference>
<name>E1ZEM5_CHLVA</name>
<keyword evidence="4" id="KW-1185">Reference proteome</keyword>
<dbReference type="GeneID" id="17354910"/>
<dbReference type="SUPFAM" id="SSF160443">
    <property type="entry name" value="SMR domain-like"/>
    <property type="match status" value="1"/>
</dbReference>
<dbReference type="PANTHER" id="PTHR47812:SF2">
    <property type="entry name" value="SMR (SMALL MUTS RELATED) DOMAIN-CONTAINING PROTEIN"/>
    <property type="match status" value="1"/>
</dbReference>
<gene>
    <name evidence="3" type="ORF">CHLNCDRAFT_133947</name>
</gene>
<dbReference type="Pfam" id="PF08590">
    <property type="entry name" value="DUF1771"/>
    <property type="match status" value="1"/>
</dbReference>
<dbReference type="Gene3D" id="3.30.1370.110">
    <property type="match status" value="1"/>
</dbReference>
<dbReference type="KEGG" id="cvr:CHLNCDRAFT_133947"/>
<organism evidence="4">
    <name type="scientific">Chlorella variabilis</name>
    <name type="common">Green alga</name>
    <dbReference type="NCBI Taxonomy" id="554065"/>
    <lineage>
        <taxon>Eukaryota</taxon>
        <taxon>Viridiplantae</taxon>
        <taxon>Chlorophyta</taxon>
        <taxon>core chlorophytes</taxon>
        <taxon>Trebouxiophyceae</taxon>
        <taxon>Chlorellales</taxon>
        <taxon>Chlorellaceae</taxon>
        <taxon>Chlorella clade</taxon>
        <taxon>Chlorella</taxon>
    </lineage>
</organism>
<feature type="domain" description="Smr" evidence="2">
    <location>
        <begin position="120"/>
        <end position="213"/>
    </location>
</feature>
<protein>
    <recommendedName>
        <fullName evidence="2">Smr domain-containing protein</fullName>
    </recommendedName>
</protein>
<dbReference type="OrthoDB" id="3231855at2759"/>
<dbReference type="PANTHER" id="PTHR47812">
    <property type="entry name" value="SMR (SMALL MUTS RELATED) DOMAIN-CONTAINING PROTEIN"/>
    <property type="match status" value="1"/>
</dbReference>
<evidence type="ECO:0000313" key="3">
    <source>
        <dbReference type="EMBL" id="EFN55522.1"/>
    </source>
</evidence>
<dbReference type="InterPro" id="IPR036063">
    <property type="entry name" value="Smr_dom_sf"/>
</dbReference>
<sequence length="229" mass="23763">MVASDTAAAGQPQRAEAQVATAGAAAADPGPAVGSAGSDDEPEMQQGPYFLHRRNALLLTRRWQRTTRSAAAAYSAGQHAAARQLAAQAQGLRRQALAAHAEAAERIETDNNRHNSLFELDLHGLHAQEATAALDRRLALLHGLLAEPATAAAAAAGAPASRPRAGLQLRVVVGRGAHSSAGEARVPRVVENHLKAAGHRYQARVGAIDVQLRAPAALSAQGWARRGGP</sequence>
<proteinExistence type="predicted"/>
<feature type="region of interest" description="Disordered" evidence="1">
    <location>
        <begin position="1"/>
        <end position="46"/>
    </location>
</feature>
<dbReference type="PROSITE" id="PS50828">
    <property type="entry name" value="SMR"/>
    <property type="match status" value="1"/>
</dbReference>
<reference evidence="3 4" key="1">
    <citation type="journal article" date="2010" name="Plant Cell">
        <title>The Chlorella variabilis NC64A genome reveals adaptation to photosymbiosis, coevolution with viruses, and cryptic sex.</title>
        <authorList>
            <person name="Blanc G."/>
            <person name="Duncan G."/>
            <person name="Agarkova I."/>
            <person name="Borodovsky M."/>
            <person name="Gurnon J."/>
            <person name="Kuo A."/>
            <person name="Lindquist E."/>
            <person name="Lucas S."/>
            <person name="Pangilinan J."/>
            <person name="Polle J."/>
            <person name="Salamov A."/>
            <person name="Terry A."/>
            <person name="Yamada T."/>
            <person name="Dunigan D.D."/>
            <person name="Grigoriev I.V."/>
            <person name="Claverie J.M."/>
            <person name="Van Etten J.L."/>
        </authorList>
    </citation>
    <scope>NUCLEOTIDE SEQUENCE [LARGE SCALE GENOMIC DNA]</scope>
    <source>
        <strain evidence="3 4">NC64A</strain>
    </source>
</reference>
<dbReference type="InParanoid" id="E1ZEM5"/>